<evidence type="ECO:0000256" key="3">
    <source>
        <dbReference type="SAM" id="MobiDB-lite"/>
    </source>
</evidence>
<name>A0A815E8C7_9BILA</name>
<feature type="repeat" description="NHL" evidence="2">
    <location>
        <begin position="1234"/>
        <end position="1273"/>
    </location>
</feature>
<dbReference type="Proteomes" id="UP000663854">
    <property type="component" value="Unassembled WGS sequence"/>
</dbReference>
<accession>A0A815E8C7</accession>
<dbReference type="PANTHER" id="PTHR21301:SF10">
    <property type="entry name" value="REVERSE TRANSCRIPTASE DOMAIN-CONTAINING PROTEIN"/>
    <property type="match status" value="1"/>
</dbReference>
<keyword evidence="1" id="KW-0677">Repeat</keyword>
<dbReference type="InterPro" id="IPR001258">
    <property type="entry name" value="NHL_repeat"/>
</dbReference>
<dbReference type="Pfam" id="PF01436">
    <property type="entry name" value="NHL"/>
    <property type="match status" value="2"/>
</dbReference>
<evidence type="ECO:0000313" key="5">
    <source>
        <dbReference type="EMBL" id="CAF1308015.1"/>
    </source>
</evidence>
<protein>
    <recommendedName>
        <fullName evidence="4">Reverse transcriptase domain-containing protein</fullName>
    </recommendedName>
</protein>
<dbReference type="PROSITE" id="PS51125">
    <property type="entry name" value="NHL"/>
    <property type="match status" value="2"/>
</dbReference>
<sequence length="1326" mass="154556">MDVNMSDVQNDRQLANQGQRKKKCHGNRRDQRFRKKRRARGVQREKIEKLLQTQKKILNKKKNSTTNKIKMTTTDDHTVSIRTTIDSTVKKNRSIQPRLKSNINKRKRDISLQQLNLTIPKSTSSISILQSSRKKIKNKKQLTTSSPSIYINNNNNTNYRRPMYLKRSPLIIIKMLNNIFNYTLKETSEKRFIWIRLGLLDGYYCVKLQQQLWKSYLDIGTQVHCWPDCLYKKVESNDFEMCHQYLKNYINELSEQMKQCQIEVKNQSKLCPFKELSLDTIDQCLNQFVECQRNYLFRRHNRQVIEFKNNLHAKQLWTTLSTNNLTFDRNKCMNELWKIREKQGGLYEEVLTLEMRILCKFLPEKFDHLQYFIAPITYTPLNNDRKAIEVKNKHYKIIQEAKRIWLILALHAYHIRFQEYERQYENILLQLQTEPTTSTTVNGLSLFDQIKEYLTDQTKKLKRDIYKKVLSFRQTLIQIRQHSSLLKKNIIGVSPEPYLDLISNPFTKRQWNHLSLGPSCIRLNQSSIRSRKQQKKLIENEHKRIYTTVTHHLISPPHRIPMNSLAFKTFSNELLNYFNRTYFHPISYKDQIRTMEQTKMMISIRRKIQKLNLILRMTDKGHNFYIGSYVEFEKKAQQFFQETNAFMELVENPFNEALDKVVQLLNRLREKKVISAWQYNKMMPNLSKCELAHLYFNPKTHKEKIQVRPIENTISAPTTNISNYLDQIIRPIFNNQCSTTSIIDGTSLIKKLLEYSERGLLKSTTLFCTFDIRNLYTMLPQEEALNILIEFLHVYGYNKVKGISLDTIRKLAAIVLKENVFVYGKKFYRQTLGGAMGSSFTLTLANIFMWKWQKELVRRQDMTGEFYGRYIDDIFMTWNQSEKELKDLLDKANTRHSNIKLEYKISKSLPFLDVLLTNNTGILSTSLYHKPAAEPYVVPFISDHPRHTFVNVIQTNLARAIRYSSTFDKFNNELCHLKLTLLLNGCVRHPRCHNRPVCYPVPNLNQLLCPPISTCVPLRGSAINIHPNARWEQNGITVAGGNGLGNETNQLYAPVGLFVDDEQTIYVADYSNHRIMEWKRGATSGQVVAGGNGQGSGTHQLNTPYDVIVDKETDSVIICDRLNKRVVRWPRRNGTSGETIISNIHCWGLTMDEDGSLYAVDYLTNEVRRYRRGDSQGTVVTGGNGPENRLDQLNGTTFVFVDQHQTVYVSDENNYRVMKWMKDATQSIVVAGSHGNGTNLTQLSYPGGVVVDPLGTVYVADSGNHRIMRWPKEASQGNVIIGGNGYGEQSNQLWHPYGLSFDRHGNLYVADRWNHRVQKFNIVSNA</sequence>
<dbReference type="EMBL" id="CAJNOH010002731">
    <property type="protein sequence ID" value="CAF1308015.1"/>
    <property type="molecule type" value="Genomic_DNA"/>
</dbReference>
<feature type="compositionally biased region" description="Polar residues" evidence="3">
    <location>
        <begin position="1"/>
        <end position="18"/>
    </location>
</feature>
<evidence type="ECO:0000259" key="4">
    <source>
        <dbReference type="PROSITE" id="PS50878"/>
    </source>
</evidence>
<organism evidence="5 6">
    <name type="scientific">Rotaria sordida</name>
    <dbReference type="NCBI Taxonomy" id="392033"/>
    <lineage>
        <taxon>Eukaryota</taxon>
        <taxon>Metazoa</taxon>
        <taxon>Spiralia</taxon>
        <taxon>Gnathifera</taxon>
        <taxon>Rotifera</taxon>
        <taxon>Eurotatoria</taxon>
        <taxon>Bdelloidea</taxon>
        <taxon>Philodinida</taxon>
        <taxon>Philodinidae</taxon>
        <taxon>Rotaria</taxon>
    </lineage>
</organism>
<reference evidence="5" key="1">
    <citation type="submission" date="2021-02" db="EMBL/GenBank/DDBJ databases">
        <authorList>
            <person name="Nowell W R."/>
        </authorList>
    </citation>
    <scope>NUCLEOTIDE SEQUENCE</scope>
</reference>
<evidence type="ECO:0000256" key="1">
    <source>
        <dbReference type="ARBA" id="ARBA00022737"/>
    </source>
</evidence>
<dbReference type="InterPro" id="IPR058912">
    <property type="entry name" value="HTH_animal"/>
</dbReference>
<dbReference type="Gene3D" id="2.120.10.30">
    <property type="entry name" value="TolB, C-terminal domain"/>
    <property type="match status" value="2"/>
</dbReference>
<dbReference type="InterPro" id="IPR000477">
    <property type="entry name" value="RT_dom"/>
</dbReference>
<feature type="repeat" description="NHL" evidence="2">
    <location>
        <begin position="1292"/>
        <end position="1323"/>
    </location>
</feature>
<feature type="compositionally biased region" description="Basic residues" evidence="3">
    <location>
        <begin position="19"/>
        <end position="41"/>
    </location>
</feature>
<dbReference type="Pfam" id="PF26215">
    <property type="entry name" value="HTH_animal"/>
    <property type="match status" value="1"/>
</dbReference>
<evidence type="ECO:0000313" key="6">
    <source>
        <dbReference type="Proteomes" id="UP000663854"/>
    </source>
</evidence>
<dbReference type="Gene3D" id="2.40.10.500">
    <property type="match status" value="1"/>
</dbReference>
<feature type="region of interest" description="Disordered" evidence="3">
    <location>
        <begin position="1"/>
        <end position="42"/>
    </location>
</feature>
<feature type="domain" description="Reverse transcriptase" evidence="4">
    <location>
        <begin position="678"/>
        <end position="927"/>
    </location>
</feature>
<dbReference type="CDD" id="cd05819">
    <property type="entry name" value="NHL"/>
    <property type="match status" value="1"/>
</dbReference>
<gene>
    <name evidence="5" type="ORF">PYM288_LOCUS30265</name>
</gene>
<proteinExistence type="predicted"/>
<dbReference type="PROSITE" id="PS50878">
    <property type="entry name" value="RT_POL"/>
    <property type="match status" value="1"/>
</dbReference>
<comment type="caution">
    <text evidence="5">The sequence shown here is derived from an EMBL/GenBank/DDBJ whole genome shotgun (WGS) entry which is preliminary data.</text>
</comment>
<dbReference type="SUPFAM" id="SSF101898">
    <property type="entry name" value="NHL repeat"/>
    <property type="match status" value="1"/>
</dbReference>
<evidence type="ECO:0000256" key="2">
    <source>
        <dbReference type="PROSITE-ProRule" id="PRU00504"/>
    </source>
</evidence>
<dbReference type="PANTHER" id="PTHR21301">
    <property type="entry name" value="REVERSE TRANSCRIPTASE"/>
    <property type="match status" value="1"/>
</dbReference>
<dbReference type="InterPro" id="IPR011042">
    <property type="entry name" value="6-blade_b-propeller_TolB-like"/>
</dbReference>